<sequence length="107" mass="11354">MRVDWLATATGIERLRAPLAIGGTGAGCDSWRIFAHGSTGRVKVLKATRDCGLRKAQTVRGASAGGGAMQQRSLGTGHGLWGPNDVLLPDYSQWQTGQLTWASSEML</sequence>
<dbReference type="AlphaFoldDB" id="A0A8S1IYE6"/>
<dbReference type="EMBL" id="CAJHUC010001200">
    <property type="protein sequence ID" value="CAD7700217.1"/>
    <property type="molecule type" value="Genomic_DNA"/>
</dbReference>
<protein>
    <submittedName>
        <fullName evidence="1">Uncharacterized protein</fullName>
    </submittedName>
</protein>
<evidence type="ECO:0000313" key="2">
    <source>
        <dbReference type="Proteomes" id="UP000708148"/>
    </source>
</evidence>
<gene>
    <name evidence="1" type="ORF">OSTQU699_LOCUS5576</name>
</gene>
<organism evidence="1 2">
    <name type="scientific">Ostreobium quekettii</name>
    <dbReference type="NCBI Taxonomy" id="121088"/>
    <lineage>
        <taxon>Eukaryota</taxon>
        <taxon>Viridiplantae</taxon>
        <taxon>Chlorophyta</taxon>
        <taxon>core chlorophytes</taxon>
        <taxon>Ulvophyceae</taxon>
        <taxon>TCBD clade</taxon>
        <taxon>Bryopsidales</taxon>
        <taxon>Ostreobineae</taxon>
        <taxon>Ostreobiaceae</taxon>
        <taxon>Ostreobium</taxon>
    </lineage>
</organism>
<comment type="caution">
    <text evidence="1">The sequence shown here is derived from an EMBL/GenBank/DDBJ whole genome shotgun (WGS) entry which is preliminary data.</text>
</comment>
<keyword evidence="2" id="KW-1185">Reference proteome</keyword>
<dbReference type="PROSITE" id="PS51257">
    <property type="entry name" value="PROKAR_LIPOPROTEIN"/>
    <property type="match status" value="1"/>
</dbReference>
<name>A0A8S1IYE6_9CHLO</name>
<dbReference type="Proteomes" id="UP000708148">
    <property type="component" value="Unassembled WGS sequence"/>
</dbReference>
<accession>A0A8S1IYE6</accession>
<evidence type="ECO:0000313" key="1">
    <source>
        <dbReference type="EMBL" id="CAD7700217.1"/>
    </source>
</evidence>
<proteinExistence type="predicted"/>
<reference evidence="1" key="1">
    <citation type="submission" date="2020-12" db="EMBL/GenBank/DDBJ databases">
        <authorList>
            <person name="Iha C."/>
        </authorList>
    </citation>
    <scope>NUCLEOTIDE SEQUENCE</scope>
</reference>